<name>A0A1I3PC98_9BACL</name>
<evidence type="ECO:0000313" key="1">
    <source>
        <dbReference type="EMBL" id="SFJ18970.1"/>
    </source>
</evidence>
<reference evidence="1 2" key="1">
    <citation type="submission" date="2016-10" db="EMBL/GenBank/DDBJ databases">
        <authorList>
            <person name="de Groot N.N."/>
        </authorList>
    </citation>
    <scope>NUCLEOTIDE SEQUENCE [LARGE SCALE GENOMIC DNA]</scope>
    <source>
        <strain evidence="1 2">DSM 44778</strain>
    </source>
</reference>
<gene>
    <name evidence="1" type="ORF">SAMN05421852_105171</name>
</gene>
<dbReference type="Proteomes" id="UP000199545">
    <property type="component" value="Unassembled WGS sequence"/>
</dbReference>
<keyword evidence="2" id="KW-1185">Reference proteome</keyword>
<organism evidence="1 2">
    <name type="scientific">Thermoflavimicrobium dichotomicum</name>
    <dbReference type="NCBI Taxonomy" id="46223"/>
    <lineage>
        <taxon>Bacteria</taxon>
        <taxon>Bacillati</taxon>
        <taxon>Bacillota</taxon>
        <taxon>Bacilli</taxon>
        <taxon>Bacillales</taxon>
        <taxon>Thermoactinomycetaceae</taxon>
        <taxon>Thermoflavimicrobium</taxon>
    </lineage>
</organism>
<dbReference type="GO" id="GO:0016787">
    <property type="term" value="F:hydrolase activity"/>
    <property type="evidence" value="ECO:0007669"/>
    <property type="project" value="UniProtKB-KW"/>
</dbReference>
<dbReference type="AlphaFoldDB" id="A0A1I3PC98"/>
<keyword evidence="1" id="KW-0378">Hydrolase</keyword>
<proteinExistence type="predicted"/>
<evidence type="ECO:0000313" key="2">
    <source>
        <dbReference type="Proteomes" id="UP000199545"/>
    </source>
</evidence>
<dbReference type="EMBL" id="FORR01000005">
    <property type="protein sequence ID" value="SFJ18970.1"/>
    <property type="molecule type" value="Genomic_DNA"/>
</dbReference>
<protein>
    <submittedName>
        <fullName evidence="1">ADP-ribosyl-[dinitrogen reductase] hydrolase</fullName>
    </submittedName>
</protein>
<accession>A0A1I3PC98</accession>
<sequence>MTIAVAKGLISNPFDPVQSIREEIKNWIENDQKDIGNIINTTYHCYAENLYLTRPVSNNFFLMK</sequence>